<accession>A0A1X2GYF4</accession>
<keyword evidence="5 6" id="KW-0472">Membrane</keyword>
<gene>
    <name evidence="7" type="ORF">DM01DRAFT_1010950</name>
</gene>
<protein>
    <submittedName>
        <fullName evidence="7">Uncharacterized protein</fullName>
    </submittedName>
</protein>
<proteinExistence type="inferred from homology"/>
<comment type="similarity">
    <text evidence="2">Belongs to the cytochrome c oxidase VIIa family.</text>
</comment>
<keyword evidence="8" id="KW-1185">Reference proteome</keyword>
<evidence type="ECO:0000256" key="5">
    <source>
        <dbReference type="ARBA" id="ARBA00023136"/>
    </source>
</evidence>
<evidence type="ECO:0000313" key="8">
    <source>
        <dbReference type="Proteomes" id="UP000242146"/>
    </source>
</evidence>
<evidence type="ECO:0000256" key="3">
    <source>
        <dbReference type="ARBA" id="ARBA00022792"/>
    </source>
</evidence>
<name>A0A1X2GYF4_9FUNG</name>
<evidence type="ECO:0000256" key="2">
    <source>
        <dbReference type="ARBA" id="ARBA00009331"/>
    </source>
</evidence>
<keyword evidence="6" id="KW-0812">Transmembrane</keyword>
<keyword evidence="3" id="KW-0999">Mitochondrion inner membrane</keyword>
<dbReference type="AlphaFoldDB" id="A0A1X2GYF4"/>
<keyword evidence="4" id="KW-0496">Mitochondrion</keyword>
<dbReference type="Proteomes" id="UP000242146">
    <property type="component" value="Unassembled WGS sequence"/>
</dbReference>
<comment type="caution">
    <text evidence="7">The sequence shown here is derived from an EMBL/GenBank/DDBJ whole genome shotgun (WGS) entry which is preliminary data.</text>
</comment>
<reference evidence="7 8" key="1">
    <citation type="submission" date="2016-07" db="EMBL/GenBank/DDBJ databases">
        <title>Pervasive Adenine N6-methylation of Active Genes in Fungi.</title>
        <authorList>
            <consortium name="DOE Joint Genome Institute"/>
            <person name="Mondo S.J."/>
            <person name="Dannebaum R.O."/>
            <person name="Kuo R.C."/>
            <person name="Labutti K."/>
            <person name="Haridas S."/>
            <person name="Kuo A."/>
            <person name="Salamov A."/>
            <person name="Ahrendt S.R."/>
            <person name="Lipzen A."/>
            <person name="Sullivan W."/>
            <person name="Andreopoulos W.B."/>
            <person name="Clum A."/>
            <person name="Lindquist E."/>
            <person name="Daum C."/>
            <person name="Ramamoorthy G.K."/>
            <person name="Gryganskyi A."/>
            <person name="Culley D."/>
            <person name="Magnuson J.K."/>
            <person name="James T.Y."/>
            <person name="O'Malley M.A."/>
            <person name="Stajich J.E."/>
            <person name="Spatafora J.W."/>
            <person name="Visel A."/>
            <person name="Grigoriev I.V."/>
        </authorList>
    </citation>
    <scope>NUCLEOTIDE SEQUENCE [LARGE SCALE GENOMIC DNA]</scope>
    <source>
        <strain evidence="7 8">NRRL 3301</strain>
    </source>
</reference>
<dbReference type="GO" id="GO:0045277">
    <property type="term" value="C:respiratory chain complex IV"/>
    <property type="evidence" value="ECO:0007669"/>
    <property type="project" value="InterPro"/>
</dbReference>
<evidence type="ECO:0000256" key="4">
    <source>
        <dbReference type="ARBA" id="ARBA00023128"/>
    </source>
</evidence>
<dbReference type="STRING" id="101127.A0A1X2GYF4"/>
<dbReference type="OrthoDB" id="5511599at2759"/>
<dbReference type="GO" id="GO:0005743">
    <property type="term" value="C:mitochondrial inner membrane"/>
    <property type="evidence" value="ECO:0007669"/>
    <property type="project" value="UniProtKB-SubCell"/>
</dbReference>
<dbReference type="SUPFAM" id="SSF81419">
    <property type="entry name" value="Mitochondrial cytochrome c oxidase subunit VIIa"/>
    <property type="match status" value="1"/>
</dbReference>
<dbReference type="Pfam" id="PF02238">
    <property type="entry name" value="COX7a"/>
    <property type="match status" value="1"/>
</dbReference>
<comment type="subcellular location">
    <subcellularLocation>
        <location evidence="1">Mitochondrion inner membrane</location>
    </subcellularLocation>
</comment>
<dbReference type="InterPro" id="IPR036539">
    <property type="entry name" value="Cyt_c_oxidase_su7a_sf"/>
</dbReference>
<dbReference type="GO" id="GO:0006123">
    <property type="term" value="P:mitochondrial electron transport, cytochrome c to oxygen"/>
    <property type="evidence" value="ECO:0007669"/>
    <property type="project" value="InterPro"/>
</dbReference>
<feature type="transmembrane region" description="Helical" evidence="6">
    <location>
        <begin position="33"/>
        <end position="54"/>
    </location>
</feature>
<dbReference type="InterPro" id="IPR039297">
    <property type="entry name" value="COX7a"/>
</dbReference>
<evidence type="ECO:0000313" key="7">
    <source>
        <dbReference type="EMBL" id="ORX63055.1"/>
    </source>
</evidence>
<organism evidence="7 8">
    <name type="scientific">Hesseltinella vesiculosa</name>
    <dbReference type="NCBI Taxonomy" id="101127"/>
    <lineage>
        <taxon>Eukaryota</taxon>
        <taxon>Fungi</taxon>
        <taxon>Fungi incertae sedis</taxon>
        <taxon>Mucoromycota</taxon>
        <taxon>Mucoromycotina</taxon>
        <taxon>Mucoromycetes</taxon>
        <taxon>Mucorales</taxon>
        <taxon>Cunninghamellaceae</taxon>
        <taxon>Hesseltinella</taxon>
    </lineage>
</organism>
<dbReference type="Gene3D" id="4.10.91.10">
    <property type="entry name" value="Cytochrome c oxidase, subunit VIIa"/>
    <property type="match status" value="1"/>
</dbReference>
<evidence type="ECO:0000256" key="6">
    <source>
        <dbReference type="SAM" id="Phobius"/>
    </source>
</evidence>
<keyword evidence="6" id="KW-1133">Transmembrane helix</keyword>
<sequence length="62" mass="6992">MLLNKRNRVIEHQKHFQGYHQTPLFLKGPRDKLYVVVASAMIAVGLVGVTNGVFRMAVGKEK</sequence>
<evidence type="ECO:0000256" key="1">
    <source>
        <dbReference type="ARBA" id="ARBA00004273"/>
    </source>
</evidence>
<dbReference type="EMBL" id="MCGT01000001">
    <property type="protein sequence ID" value="ORX63055.1"/>
    <property type="molecule type" value="Genomic_DNA"/>
</dbReference>